<gene>
    <name evidence="2" type="ORF">FIBSPDRAFT_866821</name>
</gene>
<name>A0A166EF40_9AGAM</name>
<evidence type="ECO:0000256" key="1">
    <source>
        <dbReference type="SAM" id="MobiDB-lite"/>
    </source>
</evidence>
<dbReference type="AlphaFoldDB" id="A0A166EF40"/>
<sequence length="82" mass="8637">MCSQAPRARKRAQTFRATHLARKLIHPLTATSSAHDAPPPRRCKQKSAGKEGGAAERGDEANTSVIASQLATGSSGEGRNVK</sequence>
<feature type="compositionally biased region" description="Polar residues" evidence="1">
    <location>
        <begin position="61"/>
        <end position="74"/>
    </location>
</feature>
<reference evidence="2 3" key="1">
    <citation type="journal article" date="2016" name="Mol. Biol. Evol.">
        <title>Comparative Genomics of Early-Diverging Mushroom-Forming Fungi Provides Insights into the Origins of Lignocellulose Decay Capabilities.</title>
        <authorList>
            <person name="Nagy L.G."/>
            <person name="Riley R."/>
            <person name="Tritt A."/>
            <person name="Adam C."/>
            <person name="Daum C."/>
            <person name="Floudas D."/>
            <person name="Sun H."/>
            <person name="Yadav J.S."/>
            <person name="Pangilinan J."/>
            <person name="Larsson K.H."/>
            <person name="Matsuura K."/>
            <person name="Barry K."/>
            <person name="Labutti K."/>
            <person name="Kuo R."/>
            <person name="Ohm R.A."/>
            <person name="Bhattacharya S.S."/>
            <person name="Shirouzu T."/>
            <person name="Yoshinaga Y."/>
            <person name="Martin F.M."/>
            <person name="Grigoriev I.V."/>
            <person name="Hibbett D.S."/>
        </authorList>
    </citation>
    <scope>NUCLEOTIDE SEQUENCE [LARGE SCALE GENOMIC DNA]</scope>
    <source>
        <strain evidence="2 3">CBS 109695</strain>
    </source>
</reference>
<feature type="compositionally biased region" description="Basic residues" evidence="1">
    <location>
        <begin position="7"/>
        <end position="25"/>
    </location>
</feature>
<organism evidence="2 3">
    <name type="scientific">Athelia psychrophila</name>
    <dbReference type="NCBI Taxonomy" id="1759441"/>
    <lineage>
        <taxon>Eukaryota</taxon>
        <taxon>Fungi</taxon>
        <taxon>Dikarya</taxon>
        <taxon>Basidiomycota</taxon>
        <taxon>Agaricomycotina</taxon>
        <taxon>Agaricomycetes</taxon>
        <taxon>Agaricomycetidae</taxon>
        <taxon>Atheliales</taxon>
        <taxon>Atheliaceae</taxon>
        <taxon>Athelia</taxon>
    </lineage>
</organism>
<feature type="region of interest" description="Disordered" evidence="1">
    <location>
        <begin position="1"/>
        <end position="82"/>
    </location>
</feature>
<accession>A0A166EF40</accession>
<dbReference type="Proteomes" id="UP000076532">
    <property type="component" value="Unassembled WGS sequence"/>
</dbReference>
<evidence type="ECO:0000313" key="3">
    <source>
        <dbReference type="Proteomes" id="UP000076532"/>
    </source>
</evidence>
<feature type="non-terminal residue" evidence="2">
    <location>
        <position position="82"/>
    </location>
</feature>
<protein>
    <submittedName>
        <fullName evidence="2">Uncharacterized protein</fullName>
    </submittedName>
</protein>
<dbReference type="EMBL" id="KV417601">
    <property type="protein sequence ID" value="KZP15698.1"/>
    <property type="molecule type" value="Genomic_DNA"/>
</dbReference>
<keyword evidence="3" id="KW-1185">Reference proteome</keyword>
<evidence type="ECO:0000313" key="2">
    <source>
        <dbReference type="EMBL" id="KZP15698.1"/>
    </source>
</evidence>
<proteinExistence type="predicted"/>